<name>A0ACB8QI06_9AGAM</name>
<protein>
    <submittedName>
        <fullName evidence="1">Uncharacterized protein</fullName>
    </submittedName>
</protein>
<reference evidence="1" key="2">
    <citation type="journal article" date="2022" name="New Phytol.">
        <title>Evolutionary transition to the ectomycorrhizal habit in the genomes of a hyperdiverse lineage of mushroom-forming fungi.</title>
        <authorList>
            <person name="Looney B."/>
            <person name="Miyauchi S."/>
            <person name="Morin E."/>
            <person name="Drula E."/>
            <person name="Courty P.E."/>
            <person name="Kohler A."/>
            <person name="Kuo A."/>
            <person name="LaButti K."/>
            <person name="Pangilinan J."/>
            <person name="Lipzen A."/>
            <person name="Riley R."/>
            <person name="Andreopoulos W."/>
            <person name="He G."/>
            <person name="Johnson J."/>
            <person name="Nolan M."/>
            <person name="Tritt A."/>
            <person name="Barry K.W."/>
            <person name="Grigoriev I.V."/>
            <person name="Nagy L.G."/>
            <person name="Hibbett D."/>
            <person name="Henrissat B."/>
            <person name="Matheny P.B."/>
            <person name="Labbe J."/>
            <person name="Martin F.M."/>
        </authorList>
    </citation>
    <scope>NUCLEOTIDE SEQUENCE</scope>
    <source>
        <strain evidence="1">EC-137</strain>
    </source>
</reference>
<dbReference type="Proteomes" id="UP000814128">
    <property type="component" value="Unassembled WGS sequence"/>
</dbReference>
<reference evidence="1" key="1">
    <citation type="submission" date="2021-02" db="EMBL/GenBank/DDBJ databases">
        <authorList>
            <consortium name="DOE Joint Genome Institute"/>
            <person name="Ahrendt S."/>
            <person name="Looney B.P."/>
            <person name="Miyauchi S."/>
            <person name="Morin E."/>
            <person name="Drula E."/>
            <person name="Courty P.E."/>
            <person name="Chicoki N."/>
            <person name="Fauchery L."/>
            <person name="Kohler A."/>
            <person name="Kuo A."/>
            <person name="Labutti K."/>
            <person name="Pangilinan J."/>
            <person name="Lipzen A."/>
            <person name="Riley R."/>
            <person name="Andreopoulos W."/>
            <person name="He G."/>
            <person name="Johnson J."/>
            <person name="Barry K.W."/>
            <person name="Grigoriev I.V."/>
            <person name="Nagy L."/>
            <person name="Hibbett D."/>
            <person name="Henrissat B."/>
            <person name="Matheny P.B."/>
            <person name="Labbe J."/>
            <person name="Martin F."/>
        </authorList>
    </citation>
    <scope>NUCLEOTIDE SEQUENCE</scope>
    <source>
        <strain evidence="1">EC-137</strain>
    </source>
</reference>
<dbReference type="EMBL" id="MU273582">
    <property type="protein sequence ID" value="KAI0031379.1"/>
    <property type="molecule type" value="Genomic_DNA"/>
</dbReference>
<evidence type="ECO:0000313" key="2">
    <source>
        <dbReference type="Proteomes" id="UP000814128"/>
    </source>
</evidence>
<evidence type="ECO:0000313" key="1">
    <source>
        <dbReference type="EMBL" id="KAI0031379.1"/>
    </source>
</evidence>
<gene>
    <name evidence="1" type="ORF">K488DRAFT_79085</name>
</gene>
<keyword evidence="2" id="KW-1185">Reference proteome</keyword>
<sequence length="281" mass="32199">MSSASRVILLYDLPGKCAKDEAWSPNVWKVRFILNYKRIPYKTMWIEFPDIANVAKDIGAPPAAIRKNGDPWYAVPFIYDPATRSYVSTSTGIARHLDTAYPDTPKLFPPGTDALISAYEDLWMNNVFPHISPLMMERVWMQLSLPSQAYFRKTREAMFRKPLEELCPAAEAPALWKNLEKALDRINNYMASGQGPFIGGKSMTYADVMMAGWFVWIKRIYGPESPEWRRVEGWHGGRWGRLMAEFAKIEYTEGVLETAKIVLRKVFGTGLRHREAHASWT</sequence>
<organism evidence="1 2">
    <name type="scientific">Vararia minispora EC-137</name>
    <dbReference type="NCBI Taxonomy" id="1314806"/>
    <lineage>
        <taxon>Eukaryota</taxon>
        <taxon>Fungi</taxon>
        <taxon>Dikarya</taxon>
        <taxon>Basidiomycota</taxon>
        <taxon>Agaricomycotina</taxon>
        <taxon>Agaricomycetes</taxon>
        <taxon>Russulales</taxon>
        <taxon>Lachnocladiaceae</taxon>
        <taxon>Vararia</taxon>
    </lineage>
</organism>
<accession>A0ACB8QI06</accession>
<proteinExistence type="predicted"/>
<comment type="caution">
    <text evidence="1">The sequence shown here is derived from an EMBL/GenBank/DDBJ whole genome shotgun (WGS) entry which is preliminary data.</text>
</comment>